<keyword evidence="3" id="KW-1185">Reference proteome</keyword>
<reference evidence="1 3" key="2">
    <citation type="journal article" date="2014" name="BMC Genomics">
        <title>An improved genome release (version Mt4.0) for the model legume Medicago truncatula.</title>
        <authorList>
            <person name="Tang H."/>
            <person name="Krishnakumar V."/>
            <person name="Bidwell S."/>
            <person name="Rosen B."/>
            <person name="Chan A."/>
            <person name="Zhou S."/>
            <person name="Gentzbittel L."/>
            <person name="Childs K.L."/>
            <person name="Yandell M."/>
            <person name="Gundlach H."/>
            <person name="Mayer K.F."/>
            <person name="Schwartz D.C."/>
            <person name="Town C.D."/>
        </authorList>
    </citation>
    <scope>GENOME REANNOTATION</scope>
    <source>
        <strain evidence="1">A17</strain>
        <strain evidence="2 3">cv. Jemalong A17</strain>
    </source>
</reference>
<evidence type="ECO:0000313" key="3">
    <source>
        <dbReference type="Proteomes" id="UP000002051"/>
    </source>
</evidence>
<accession>A0A072U4G2</accession>
<reference evidence="2" key="3">
    <citation type="submission" date="2015-04" db="UniProtKB">
        <authorList>
            <consortium name="EnsemblPlants"/>
        </authorList>
    </citation>
    <scope>IDENTIFICATION</scope>
    <source>
        <strain evidence="2">cv. Jemalong A17</strain>
    </source>
</reference>
<dbReference type="EnsemblPlants" id="KEH20720">
    <property type="protein sequence ID" value="KEH20720"/>
    <property type="gene ID" value="MTR_8g089115"/>
</dbReference>
<name>A0A072U4G2_MEDTR</name>
<reference evidence="1 3" key="1">
    <citation type="journal article" date="2011" name="Nature">
        <title>The Medicago genome provides insight into the evolution of rhizobial symbioses.</title>
        <authorList>
            <person name="Young N.D."/>
            <person name="Debelle F."/>
            <person name="Oldroyd G.E."/>
            <person name="Geurts R."/>
            <person name="Cannon S.B."/>
            <person name="Udvardi M.K."/>
            <person name="Benedito V.A."/>
            <person name="Mayer K.F."/>
            <person name="Gouzy J."/>
            <person name="Schoof H."/>
            <person name="Van de Peer Y."/>
            <person name="Proost S."/>
            <person name="Cook D.R."/>
            <person name="Meyers B.C."/>
            <person name="Spannagl M."/>
            <person name="Cheung F."/>
            <person name="De Mita S."/>
            <person name="Krishnakumar V."/>
            <person name="Gundlach H."/>
            <person name="Zhou S."/>
            <person name="Mudge J."/>
            <person name="Bharti A.K."/>
            <person name="Murray J.D."/>
            <person name="Naoumkina M.A."/>
            <person name="Rosen B."/>
            <person name="Silverstein K.A."/>
            <person name="Tang H."/>
            <person name="Rombauts S."/>
            <person name="Zhao P.X."/>
            <person name="Zhou P."/>
            <person name="Barbe V."/>
            <person name="Bardou P."/>
            <person name="Bechner M."/>
            <person name="Bellec A."/>
            <person name="Berger A."/>
            <person name="Berges H."/>
            <person name="Bidwell S."/>
            <person name="Bisseling T."/>
            <person name="Choisne N."/>
            <person name="Couloux A."/>
            <person name="Denny R."/>
            <person name="Deshpande S."/>
            <person name="Dai X."/>
            <person name="Doyle J.J."/>
            <person name="Dudez A.M."/>
            <person name="Farmer A.D."/>
            <person name="Fouteau S."/>
            <person name="Franken C."/>
            <person name="Gibelin C."/>
            <person name="Gish J."/>
            <person name="Goldstein S."/>
            <person name="Gonzalez A.J."/>
            <person name="Green P.J."/>
            <person name="Hallab A."/>
            <person name="Hartog M."/>
            <person name="Hua A."/>
            <person name="Humphray S.J."/>
            <person name="Jeong D.H."/>
            <person name="Jing Y."/>
            <person name="Jocker A."/>
            <person name="Kenton S.M."/>
            <person name="Kim D.J."/>
            <person name="Klee K."/>
            <person name="Lai H."/>
            <person name="Lang C."/>
            <person name="Lin S."/>
            <person name="Macmil S.L."/>
            <person name="Magdelenat G."/>
            <person name="Matthews L."/>
            <person name="McCorrison J."/>
            <person name="Monaghan E.L."/>
            <person name="Mun J.H."/>
            <person name="Najar F.Z."/>
            <person name="Nicholson C."/>
            <person name="Noirot C."/>
            <person name="O'Bleness M."/>
            <person name="Paule C.R."/>
            <person name="Poulain J."/>
            <person name="Prion F."/>
            <person name="Qin B."/>
            <person name="Qu C."/>
            <person name="Retzel E.F."/>
            <person name="Riddle C."/>
            <person name="Sallet E."/>
            <person name="Samain S."/>
            <person name="Samson N."/>
            <person name="Sanders I."/>
            <person name="Saurat O."/>
            <person name="Scarpelli C."/>
            <person name="Schiex T."/>
            <person name="Segurens B."/>
            <person name="Severin A.J."/>
            <person name="Sherrier D.J."/>
            <person name="Shi R."/>
            <person name="Sims S."/>
            <person name="Singer S.R."/>
            <person name="Sinharoy S."/>
            <person name="Sterck L."/>
            <person name="Viollet A."/>
            <person name="Wang B.B."/>
            <person name="Wang K."/>
            <person name="Wang M."/>
            <person name="Wang X."/>
            <person name="Warfsmann J."/>
            <person name="Weissenbach J."/>
            <person name="White D.D."/>
            <person name="White J.D."/>
            <person name="Wiley G.B."/>
            <person name="Wincker P."/>
            <person name="Xing Y."/>
            <person name="Yang L."/>
            <person name="Yao Z."/>
            <person name="Ying F."/>
            <person name="Zhai J."/>
            <person name="Zhou L."/>
            <person name="Zuber A."/>
            <person name="Denarie J."/>
            <person name="Dixon R.A."/>
            <person name="May G.D."/>
            <person name="Schwartz D.C."/>
            <person name="Rogers J."/>
            <person name="Quetier F."/>
            <person name="Town C.D."/>
            <person name="Roe B.A."/>
        </authorList>
    </citation>
    <scope>NUCLEOTIDE SEQUENCE [LARGE SCALE GENOMIC DNA]</scope>
    <source>
        <strain evidence="1">A17</strain>
        <strain evidence="2 3">cv. Jemalong A17</strain>
    </source>
</reference>
<evidence type="ECO:0000313" key="1">
    <source>
        <dbReference type="EMBL" id="KEH20720.1"/>
    </source>
</evidence>
<organism evidence="1 3">
    <name type="scientific">Medicago truncatula</name>
    <name type="common">Barrel medic</name>
    <name type="synonym">Medicago tribuloides</name>
    <dbReference type="NCBI Taxonomy" id="3880"/>
    <lineage>
        <taxon>Eukaryota</taxon>
        <taxon>Viridiplantae</taxon>
        <taxon>Streptophyta</taxon>
        <taxon>Embryophyta</taxon>
        <taxon>Tracheophyta</taxon>
        <taxon>Spermatophyta</taxon>
        <taxon>Magnoliopsida</taxon>
        <taxon>eudicotyledons</taxon>
        <taxon>Gunneridae</taxon>
        <taxon>Pentapetalae</taxon>
        <taxon>rosids</taxon>
        <taxon>fabids</taxon>
        <taxon>Fabales</taxon>
        <taxon>Fabaceae</taxon>
        <taxon>Papilionoideae</taxon>
        <taxon>50 kb inversion clade</taxon>
        <taxon>NPAAA clade</taxon>
        <taxon>Hologalegina</taxon>
        <taxon>IRL clade</taxon>
        <taxon>Trifolieae</taxon>
        <taxon>Medicago</taxon>
    </lineage>
</organism>
<protein>
    <submittedName>
        <fullName evidence="1 2">Uncharacterized protein</fullName>
    </submittedName>
</protein>
<sequence length="91" mass="10381">MDAQIVEEIGFDKKRERNFIENFSSKTNIKEVFGSISSNSATSGSHRKDYLNIRIVDSWSDTISKENIVQNHRIPSFFEANLHSMVTVSSI</sequence>
<dbReference type="EMBL" id="CM001224">
    <property type="protein sequence ID" value="KEH20720.1"/>
    <property type="molecule type" value="Genomic_DNA"/>
</dbReference>
<dbReference type="Proteomes" id="UP000002051">
    <property type="component" value="Chromosome 8"/>
</dbReference>
<evidence type="ECO:0000313" key="2">
    <source>
        <dbReference type="EnsemblPlants" id="KEH20720"/>
    </source>
</evidence>
<proteinExistence type="predicted"/>
<dbReference type="AlphaFoldDB" id="A0A072U4G2"/>
<dbReference type="HOGENOM" id="CLU_2430484_0_0_1"/>
<gene>
    <name evidence="1" type="ordered locus">MTR_8g089115</name>
</gene>